<keyword evidence="1" id="KW-0433">Leucine-rich repeat</keyword>
<dbReference type="FunFam" id="3.80.10.10:FF:001159">
    <property type="entry name" value="Fish-lips, isoform C"/>
    <property type="match status" value="1"/>
</dbReference>
<dbReference type="OMA" id="DHYDYPD"/>
<dbReference type="OrthoDB" id="2190652at2759"/>
<name>A0A0L0CPQ8_LUCCU</name>
<dbReference type="SUPFAM" id="SSF52058">
    <property type="entry name" value="L domain-like"/>
    <property type="match status" value="1"/>
</dbReference>
<protein>
    <recommendedName>
        <fullName evidence="6">LRRCT domain-containing protein</fullName>
    </recommendedName>
</protein>
<proteinExistence type="predicted"/>
<dbReference type="PANTHER" id="PTHR24366">
    <property type="entry name" value="IG(IMMUNOGLOBULIN) AND LRR(LEUCINE RICH REPEAT) DOMAINS"/>
    <property type="match status" value="1"/>
</dbReference>
<dbReference type="PROSITE" id="PS51450">
    <property type="entry name" value="LRR"/>
    <property type="match status" value="3"/>
</dbReference>
<dbReference type="Gene3D" id="3.80.10.10">
    <property type="entry name" value="Ribonuclease Inhibitor"/>
    <property type="match status" value="2"/>
</dbReference>
<keyword evidence="5" id="KW-1185">Reference proteome</keyword>
<sequence>MSLYRKMKHLHRITHVRWRLTSLSCSSIPWLLQLSSLLLILLSYHTQTIQAFCPSKCQCLGSDANTKAYCVDAALEDVPIQLNPETKYINLTLNKIRNIEFTLPFYMKLEILDLSRNIIETLGSKNFEYQTEMRTLNLSHNLVSSLQKDAFKGLTNLLVLDLSSNRIDMVHPSAMYDLSSLIELDLTNNNIVSLEDNTFRNLMSLEILIFKNNQLLDVPANNLQHLHSLKSLDLSDNLVEYVRNDSFEGLRELVTLTVRGNVISELDLSAFEGLITLKHMDLAVNNLTMVPTLQLSKLSNLTHLTLSGNRFTYLPAVGFLNLFHLRELHLNRLDFLQRIDSRAFVDNTHLQILYLNNNPLLSDIPMRMFQGNPNIVEVYMQANSLQTLYAAQFPIDQLEKLYLGDNPLQCNCTLFWLWRLVTGNFDNGQQGNEMKADNMMMSHDAGSVAALGADLNAETDDNLVRVAAYVAERKKDVSSKFKYTNPAAAMNSGYLKLDSERIGCEVWHDSKRTRKHLAAMTEGEITCPAHVVTIVCAVLTCLLVVMTGASIVFYMRFVKRRRKLMHDRSLRTGKSIVNVHDRILPHQPLSAQTNGGIPGTLMNGSYPHHTLQSQRSTLPHHNMHPLHHQDYHQTMPQVDKLELERYLTAQAIANEYRALKPWELPPVKDSNTYTDEPEHLYEKFDHYDYPDAHTMSKTTNGKHLMNNQNKHASAQLLNSSGGLNNGIGSMGSSVVGGVSGVSGVGGVGTLNKPHIVYV</sequence>
<dbReference type="SMART" id="SM00369">
    <property type="entry name" value="LRR_TYP"/>
    <property type="match status" value="9"/>
</dbReference>
<reference evidence="4 5" key="1">
    <citation type="journal article" date="2015" name="Nat. Commun.">
        <title>Lucilia cuprina genome unlocks parasitic fly biology to underpin future interventions.</title>
        <authorList>
            <person name="Anstead C.A."/>
            <person name="Korhonen P.K."/>
            <person name="Young N.D."/>
            <person name="Hall R.S."/>
            <person name="Jex A.R."/>
            <person name="Murali S.C."/>
            <person name="Hughes D.S."/>
            <person name="Lee S.F."/>
            <person name="Perry T."/>
            <person name="Stroehlein A.J."/>
            <person name="Ansell B.R."/>
            <person name="Breugelmans B."/>
            <person name="Hofmann A."/>
            <person name="Qu J."/>
            <person name="Dugan S."/>
            <person name="Lee S.L."/>
            <person name="Chao H."/>
            <person name="Dinh H."/>
            <person name="Han Y."/>
            <person name="Doddapaneni H.V."/>
            <person name="Worley K.C."/>
            <person name="Muzny D.M."/>
            <person name="Ioannidis P."/>
            <person name="Waterhouse R.M."/>
            <person name="Zdobnov E.M."/>
            <person name="James P.J."/>
            <person name="Bagnall N.H."/>
            <person name="Kotze A.C."/>
            <person name="Gibbs R.A."/>
            <person name="Richards S."/>
            <person name="Batterham P."/>
            <person name="Gasser R.B."/>
        </authorList>
    </citation>
    <scope>NUCLEOTIDE SEQUENCE [LARGE SCALE GENOMIC DNA]</scope>
    <source>
        <strain evidence="4 5">LS</strain>
        <tissue evidence="4">Full body</tissue>
    </source>
</reference>
<dbReference type="AlphaFoldDB" id="A0A0L0CPQ8"/>
<dbReference type="Proteomes" id="UP000037069">
    <property type="component" value="Unassembled WGS sequence"/>
</dbReference>
<dbReference type="Pfam" id="PF13855">
    <property type="entry name" value="LRR_8"/>
    <property type="match status" value="3"/>
</dbReference>
<dbReference type="InterPro" id="IPR003591">
    <property type="entry name" value="Leu-rich_rpt_typical-subtyp"/>
</dbReference>
<dbReference type="InterPro" id="IPR032675">
    <property type="entry name" value="LRR_dom_sf"/>
</dbReference>
<evidence type="ECO:0000256" key="2">
    <source>
        <dbReference type="ARBA" id="ARBA00022737"/>
    </source>
</evidence>
<dbReference type="InterPro" id="IPR001611">
    <property type="entry name" value="Leu-rich_rpt"/>
</dbReference>
<dbReference type="PANTHER" id="PTHR24366:SF171">
    <property type="entry name" value="LEUCINE RICH REPEAT NEURONAL 4"/>
    <property type="match status" value="1"/>
</dbReference>
<dbReference type="EMBL" id="JRES01000195">
    <property type="protein sequence ID" value="KNC33394.1"/>
    <property type="molecule type" value="Genomic_DNA"/>
</dbReference>
<dbReference type="SMART" id="SM00365">
    <property type="entry name" value="LRR_SD22"/>
    <property type="match status" value="3"/>
</dbReference>
<dbReference type="STRING" id="7375.A0A0L0CPQ8"/>
<gene>
    <name evidence="4" type="ORF">FF38_09872</name>
</gene>
<comment type="caution">
    <text evidence="4">The sequence shown here is derived from an EMBL/GenBank/DDBJ whole genome shotgun (WGS) entry which is preliminary data.</text>
</comment>
<keyword evidence="2" id="KW-0677">Repeat</keyword>
<evidence type="ECO:0008006" key="6">
    <source>
        <dbReference type="Google" id="ProtNLM"/>
    </source>
</evidence>
<feature type="transmembrane region" description="Helical" evidence="3">
    <location>
        <begin position="531"/>
        <end position="555"/>
    </location>
</feature>
<evidence type="ECO:0000256" key="3">
    <source>
        <dbReference type="SAM" id="Phobius"/>
    </source>
</evidence>
<keyword evidence="3" id="KW-1133">Transmembrane helix</keyword>
<keyword evidence="3" id="KW-0472">Membrane</keyword>
<evidence type="ECO:0000313" key="5">
    <source>
        <dbReference type="Proteomes" id="UP000037069"/>
    </source>
</evidence>
<accession>A0A0L0CPQ8</accession>
<organism evidence="4 5">
    <name type="scientific">Lucilia cuprina</name>
    <name type="common">Green bottle fly</name>
    <name type="synonym">Australian sheep blowfly</name>
    <dbReference type="NCBI Taxonomy" id="7375"/>
    <lineage>
        <taxon>Eukaryota</taxon>
        <taxon>Metazoa</taxon>
        <taxon>Ecdysozoa</taxon>
        <taxon>Arthropoda</taxon>
        <taxon>Hexapoda</taxon>
        <taxon>Insecta</taxon>
        <taxon>Pterygota</taxon>
        <taxon>Neoptera</taxon>
        <taxon>Endopterygota</taxon>
        <taxon>Diptera</taxon>
        <taxon>Brachycera</taxon>
        <taxon>Muscomorpha</taxon>
        <taxon>Oestroidea</taxon>
        <taxon>Calliphoridae</taxon>
        <taxon>Luciliinae</taxon>
        <taxon>Lucilia</taxon>
    </lineage>
</organism>
<evidence type="ECO:0000313" key="4">
    <source>
        <dbReference type="EMBL" id="KNC33394.1"/>
    </source>
</evidence>
<evidence type="ECO:0000256" key="1">
    <source>
        <dbReference type="ARBA" id="ARBA00022614"/>
    </source>
</evidence>
<keyword evidence="3" id="KW-0812">Transmembrane</keyword>